<sequence length="467" mass="50962">MNKVLFIFCFLFLIASCGSDNGQGNNASSSNEVDTSVVQTARQAYIFSVPLALMDITRRKMTDGKNKDAAAINTFAHKSAFPDADFRDVVRPNADTYYSTATLDLSQGALVLSVPDTKGRYYMMPMLDAYTNVFASPGSRTTGTKAGNFLITGPGWTGTVPANMPQLKSPTSLVWIIGRTQVNSKEDGNKIVVPIQHQYKLTPLNEWGKAYTPPGPMPDNNLSKLNPNEIVKTMPIDEFFNYTNNLMIKNPPAEADKPVMEKFALLGIKPGGKFALDSFNAATQEALKKIPAEFFASASSFFAKPKELVNGWVPMHNTGAYGTDYQSRALVAYGGLGANLPEDAIYPSAAFDESGNALNGANNYVIHFAKGETPPANAFWSLTMYDPEGFMIKNPINRNAIGDRSNLKTNADGSTDIFIQHNSPGKDKESNWLPAPEGAFNVLMRVYWPKQEILSGAWKAPGIMKAK</sequence>
<name>A0ABV3ZD84_9BACT</name>
<dbReference type="InterPro" id="IPR037050">
    <property type="entry name" value="DUF1254_sf"/>
</dbReference>
<evidence type="ECO:0000256" key="1">
    <source>
        <dbReference type="SAM" id="SignalP"/>
    </source>
</evidence>
<dbReference type="InterPro" id="IPR010621">
    <property type="entry name" value="DUF1214"/>
</dbReference>
<dbReference type="Gene3D" id="2.60.40.1610">
    <property type="entry name" value="Domain of unknown function DUF1254"/>
    <property type="match status" value="1"/>
</dbReference>
<feature type="domain" description="DUF1254" evidence="3">
    <location>
        <begin position="72"/>
        <end position="203"/>
    </location>
</feature>
<dbReference type="PANTHER" id="PTHR36509:SF2">
    <property type="entry name" value="BLL3101 PROTEIN"/>
    <property type="match status" value="1"/>
</dbReference>
<dbReference type="InterPro" id="IPR037049">
    <property type="entry name" value="DUF1214_C_sf"/>
</dbReference>
<dbReference type="Gene3D" id="2.60.120.600">
    <property type="entry name" value="Domain of unknown function DUF1214, C-terminal domain"/>
    <property type="match status" value="1"/>
</dbReference>
<comment type="caution">
    <text evidence="4">The sequence shown here is derived from an EMBL/GenBank/DDBJ whole genome shotgun (WGS) entry which is preliminary data.</text>
</comment>
<feature type="domain" description="DUF1214" evidence="2">
    <location>
        <begin position="344"/>
        <end position="451"/>
    </location>
</feature>
<evidence type="ECO:0000259" key="2">
    <source>
        <dbReference type="Pfam" id="PF06742"/>
    </source>
</evidence>
<evidence type="ECO:0000313" key="5">
    <source>
        <dbReference type="Proteomes" id="UP001560573"/>
    </source>
</evidence>
<organism evidence="4 5">
    <name type="scientific">Danxiaibacter flavus</name>
    <dbReference type="NCBI Taxonomy" id="3049108"/>
    <lineage>
        <taxon>Bacteria</taxon>
        <taxon>Pseudomonadati</taxon>
        <taxon>Bacteroidota</taxon>
        <taxon>Chitinophagia</taxon>
        <taxon>Chitinophagales</taxon>
        <taxon>Chitinophagaceae</taxon>
        <taxon>Danxiaibacter</taxon>
    </lineage>
</organism>
<dbReference type="Proteomes" id="UP001560573">
    <property type="component" value="Unassembled WGS sequence"/>
</dbReference>
<dbReference type="Pfam" id="PF06863">
    <property type="entry name" value="DUF1254"/>
    <property type="match status" value="1"/>
</dbReference>
<dbReference type="PANTHER" id="PTHR36509">
    <property type="entry name" value="BLL3101 PROTEIN"/>
    <property type="match status" value="1"/>
</dbReference>
<dbReference type="InterPro" id="IPR010679">
    <property type="entry name" value="DUF1254"/>
</dbReference>
<proteinExistence type="predicted"/>
<evidence type="ECO:0000313" key="4">
    <source>
        <dbReference type="EMBL" id="MEX6686418.1"/>
    </source>
</evidence>
<feature type="signal peptide" evidence="1">
    <location>
        <begin position="1"/>
        <end position="22"/>
    </location>
</feature>
<dbReference type="PROSITE" id="PS51257">
    <property type="entry name" value="PROKAR_LIPOPROTEIN"/>
    <property type="match status" value="1"/>
</dbReference>
<keyword evidence="5" id="KW-1185">Reference proteome</keyword>
<protein>
    <submittedName>
        <fullName evidence="4">DUF1254 domain-containing protein</fullName>
    </submittedName>
</protein>
<dbReference type="RefSeq" id="WP_369327813.1">
    <property type="nucleotide sequence ID" value="NZ_JAULBC010000001.1"/>
</dbReference>
<accession>A0ABV3ZD84</accession>
<keyword evidence="1" id="KW-0732">Signal</keyword>
<dbReference type="EMBL" id="JAULBC010000001">
    <property type="protein sequence ID" value="MEX6686418.1"/>
    <property type="molecule type" value="Genomic_DNA"/>
</dbReference>
<dbReference type="SUPFAM" id="SSF160935">
    <property type="entry name" value="VPA0735-like"/>
    <property type="match status" value="1"/>
</dbReference>
<reference evidence="4 5" key="1">
    <citation type="submission" date="2023-07" db="EMBL/GenBank/DDBJ databases">
        <authorList>
            <person name="Lian W.-H."/>
        </authorList>
    </citation>
    <scope>NUCLEOTIDE SEQUENCE [LARGE SCALE GENOMIC DNA]</scope>
    <source>
        <strain evidence="4 5">SYSU DXS3180</strain>
    </source>
</reference>
<feature type="chain" id="PRO_5046083080" evidence="1">
    <location>
        <begin position="23"/>
        <end position="467"/>
    </location>
</feature>
<dbReference type="Pfam" id="PF06742">
    <property type="entry name" value="DUF1214"/>
    <property type="match status" value="1"/>
</dbReference>
<evidence type="ECO:0000259" key="3">
    <source>
        <dbReference type="Pfam" id="PF06863"/>
    </source>
</evidence>
<gene>
    <name evidence="4" type="ORF">QTN47_02880</name>
</gene>